<accession>A0A916RHV0</accession>
<dbReference type="Pfam" id="PF16793">
    <property type="entry name" value="RepB_primase"/>
    <property type="match status" value="1"/>
</dbReference>
<evidence type="ECO:0000313" key="3">
    <source>
        <dbReference type="EMBL" id="GGA56608.1"/>
    </source>
</evidence>
<protein>
    <submittedName>
        <fullName evidence="3">Uncharacterized protein</fullName>
    </submittedName>
</protein>
<evidence type="ECO:0000259" key="1">
    <source>
        <dbReference type="Pfam" id="PF16793"/>
    </source>
</evidence>
<name>A0A916RHV0_9HYPH</name>
<comment type="caution">
    <text evidence="3">The sequence shown here is derived from an EMBL/GenBank/DDBJ whole genome shotgun (WGS) entry which is preliminary data.</text>
</comment>
<dbReference type="RefSeq" id="WP_188719633.1">
    <property type="nucleotide sequence ID" value="NZ_BMIF01000002.1"/>
</dbReference>
<organism evidence="3 4">
    <name type="scientific">Nitratireductor aestuarii</name>
    <dbReference type="NCBI Taxonomy" id="1735103"/>
    <lineage>
        <taxon>Bacteria</taxon>
        <taxon>Pseudomonadati</taxon>
        <taxon>Pseudomonadota</taxon>
        <taxon>Alphaproteobacteria</taxon>
        <taxon>Hyphomicrobiales</taxon>
        <taxon>Phyllobacteriaceae</taxon>
        <taxon>Nitratireductor</taxon>
    </lineage>
</organism>
<evidence type="ECO:0000259" key="2">
    <source>
        <dbReference type="Pfam" id="PF19263"/>
    </source>
</evidence>
<feature type="domain" description="NrS-1 polymerase-like helicase" evidence="2">
    <location>
        <begin position="487"/>
        <end position="596"/>
    </location>
</feature>
<reference evidence="3" key="1">
    <citation type="journal article" date="2014" name="Int. J. Syst. Evol. Microbiol.">
        <title>Complete genome sequence of Corynebacterium casei LMG S-19264T (=DSM 44701T), isolated from a smear-ripened cheese.</title>
        <authorList>
            <consortium name="US DOE Joint Genome Institute (JGI-PGF)"/>
            <person name="Walter F."/>
            <person name="Albersmeier A."/>
            <person name="Kalinowski J."/>
            <person name="Ruckert C."/>
        </authorList>
    </citation>
    <scope>NUCLEOTIDE SEQUENCE</scope>
    <source>
        <strain evidence="3">CGMCC 1.15320</strain>
    </source>
</reference>
<dbReference type="Gene3D" id="3.30.70.1790">
    <property type="entry name" value="RepB DNA-primase, N-terminal domain"/>
    <property type="match status" value="1"/>
</dbReference>
<dbReference type="Pfam" id="PF19263">
    <property type="entry name" value="DUF5906"/>
    <property type="match status" value="1"/>
</dbReference>
<dbReference type="Gene3D" id="3.40.50.300">
    <property type="entry name" value="P-loop containing nucleotide triphosphate hydrolases"/>
    <property type="match status" value="1"/>
</dbReference>
<sequence length="779" mass="85859">MNDTVAIPPENDIYFAIGLMDERADRRATAAVIRHYLVFADDIGTKVDPDRWEALIAMGFPPPSYQIETSPGNETWVWRIDTPIEFDDEKRVKALRVVREQLGRLGLSDPLIDDARYIRMPFGHNSKPAYIEQHGGPVPVRLVGVDLEAGLDIEQAATILAGPDWYDKADEIVGQGGSSLAGTLHRSADMNRPEPIIQLAQEIGLNPTQVRAGVVEAICPNAAQHTSRADTGFAFLGNGLMECNHGHCQHLRTPDFTRLIMEQYDEQMATRTALGMDFGGLPATAKDFLASKAFEYHDAAEGGRTPESLLDEASRIEARAKLTAEKRQKEHSQRLADLDARFALVMTINGVVDLSADTTNYNVLGIQQFTTYYNGMGRIPRPTGPARGLGSAWLDRVETPRYEQMGLWYPGREPKGALNLFHGLPDTSSRAERRALPNGQKRSCKLILAFIRDVICSGDSALYEYVLNWLAWVVQHPLEKPGVNLVLIGAQGTGKGTLGRMMLDIFGPKYSLHVTQSDHLLGRFSGHLEGKLLVLIDEAMFGKNPKDVGAYKARTTEPTLLIEHKGQTPRTVPNHMAVMILSNSLAAAPVEPNDRRATVIDVSDAHRQDNAYFAALWCEWDTLDGRNAFIEFLQARDLSGFDPKKPIATAAKAAMAGATADPITTWWLEVLSNGHAPGALPDANNNMPDWSGGTVVVRNNSLFDDFQAWRQRQRVQHPISAVEVFRRVRELCPSASPRRPRGPNGKQFQAYVLPDLRTATKEANTALGGTVLDADGNEA</sequence>
<feature type="domain" description="RepB-like DNA primase" evidence="1">
    <location>
        <begin position="20"/>
        <end position="146"/>
    </location>
</feature>
<dbReference type="SUPFAM" id="SSF52540">
    <property type="entry name" value="P-loop containing nucleoside triphosphate hydrolases"/>
    <property type="match status" value="1"/>
</dbReference>
<dbReference type="AlphaFoldDB" id="A0A916RHV0"/>
<reference evidence="3" key="2">
    <citation type="submission" date="2020-09" db="EMBL/GenBank/DDBJ databases">
        <authorList>
            <person name="Sun Q."/>
            <person name="Zhou Y."/>
        </authorList>
    </citation>
    <scope>NUCLEOTIDE SEQUENCE</scope>
    <source>
        <strain evidence="3">CGMCC 1.15320</strain>
    </source>
</reference>
<dbReference type="InterPro" id="IPR039459">
    <property type="entry name" value="RepB-like_DNA_primase_dom"/>
</dbReference>
<evidence type="ECO:0000313" key="4">
    <source>
        <dbReference type="Proteomes" id="UP000636264"/>
    </source>
</evidence>
<dbReference type="InterPro" id="IPR027417">
    <property type="entry name" value="P-loop_NTPase"/>
</dbReference>
<dbReference type="Proteomes" id="UP000636264">
    <property type="component" value="Unassembled WGS sequence"/>
</dbReference>
<dbReference type="InterPro" id="IPR045455">
    <property type="entry name" value="NrS-1_pol-like_helicase"/>
</dbReference>
<keyword evidence="4" id="KW-1185">Reference proteome</keyword>
<gene>
    <name evidence="3" type="ORF">GCM10011385_07640</name>
</gene>
<proteinExistence type="predicted"/>
<dbReference type="EMBL" id="BMIF01000002">
    <property type="protein sequence ID" value="GGA56608.1"/>
    <property type="molecule type" value="Genomic_DNA"/>
</dbReference>